<comment type="caution">
    <text evidence="2">The sequence shown here is derived from an EMBL/GenBank/DDBJ whole genome shotgun (WGS) entry which is preliminary data.</text>
</comment>
<protein>
    <recommendedName>
        <fullName evidence="1">Inner membrane protein YgaP-like transmembrane domain-containing protein</fullName>
    </recommendedName>
</protein>
<dbReference type="EMBL" id="JACHWX010000002">
    <property type="protein sequence ID" value="MBB3054682.1"/>
    <property type="molecule type" value="Genomic_DNA"/>
</dbReference>
<dbReference type="Proteomes" id="UP000539265">
    <property type="component" value="Unassembled WGS sequence"/>
</dbReference>
<sequence>MINRIVHAVAGALILASFALAVFVDINWMWLGIFVGANLLQSAFTNFCPLERILIAFGVGGQKNSVEAAK</sequence>
<dbReference type="Pfam" id="PF11127">
    <property type="entry name" value="YgaP-like_TM"/>
    <property type="match status" value="1"/>
</dbReference>
<dbReference type="OrthoDB" id="9799383at2"/>
<proteinExistence type="predicted"/>
<gene>
    <name evidence="2" type="ORF">FHS11_001092</name>
</gene>
<reference evidence="2" key="1">
    <citation type="submission" date="2020-08" db="EMBL/GenBank/DDBJ databases">
        <title>Genomic Encyclopedia of Type Strains, Phase III (KMG-III): the genomes of soil and plant-associated and newly described type strains.</title>
        <authorList>
            <person name="Whitman W."/>
        </authorList>
    </citation>
    <scope>NUCLEOTIDE SEQUENCE [LARGE SCALE GENOMIC DNA]</scope>
    <source>
        <strain evidence="2">CECT 8628</strain>
    </source>
</reference>
<organism evidence="2 3">
    <name type="scientific">Mucilaginibacter gotjawali</name>
    <dbReference type="NCBI Taxonomy" id="1550579"/>
    <lineage>
        <taxon>Bacteria</taxon>
        <taxon>Pseudomonadati</taxon>
        <taxon>Bacteroidota</taxon>
        <taxon>Sphingobacteriia</taxon>
        <taxon>Sphingobacteriales</taxon>
        <taxon>Sphingobacteriaceae</taxon>
        <taxon>Mucilaginibacter</taxon>
    </lineage>
</organism>
<feature type="domain" description="Inner membrane protein YgaP-like transmembrane" evidence="1">
    <location>
        <begin position="2"/>
        <end position="54"/>
    </location>
</feature>
<accession>A0A839SBH2</accession>
<dbReference type="Gene3D" id="6.10.140.1340">
    <property type="match status" value="1"/>
</dbReference>
<evidence type="ECO:0000259" key="1">
    <source>
        <dbReference type="Pfam" id="PF11127"/>
    </source>
</evidence>
<keyword evidence="3" id="KW-1185">Reference proteome</keyword>
<evidence type="ECO:0000313" key="2">
    <source>
        <dbReference type="EMBL" id="MBB3054682.1"/>
    </source>
</evidence>
<dbReference type="RefSeq" id="WP_096356535.1">
    <property type="nucleotide sequence ID" value="NZ_AP017313.1"/>
</dbReference>
<evidence type="ECO:0000313" key="3">
    <source>
        <dbReference type="Proteomes" id="UP000539265"/>
    </source>
</evidence>
<dbReference type="InterPro" id="IPR021309">
    <property type="entry name" value="YgaP-like_TM"/>
</dbReference>
<dbReference type="AlphaFoldDB" id="A0A839SBH2"/>
<name>A0A839SBH2_9SPHI</name>